<dbReference type="GO" id="GO:0016787">
    <property type="term" value="F:hydrolase activity"/>
    <property type="evidence" value="ECO:0007669"/>
    <property type="project" value="UniProtKB-KW"/>
</dbReference>
<evidence type="ECO:0000313" key="8">
    <source>
        <dbReference type="EMBL" id="OAQ31296.1"/>
    </source>
</evidence>
<dbReference type="GO" id="GO:0005524">
    <property type="term" value="F:ATP binding"/>
    <property type="evidence" value="ECO:0007669"/>
    <property type="project" value="UniProtKB-KW"/>
</dbReference>
<protein>
    <submittedName>
        <fullName evidence="8">p-loop containing nucleoside triphosphate hydrolase protein</fullName>
    </submittedName>
</protein>
<dbReference type="SMART" id="SM00490">
    <property type="entry name" value="HELICc"/>
    <property type="match status" value="1"/>
</dbReference>
<dbReference type="InterPro" id="IPR027417">
    <property type="entry name" value="P-loop_NTPase"/>
</dbReference>
<evidence type="ECO:0000313" key="9">
    <source>
        <dbReference type="Proteomes" id="UP000078512"/>
    </source>
</evidence>
<evidence type="ECO:0000256" key="1">
    <source>
        <dbReference type="ARBA" id="ARBA00022741"/>
    </source>
</evidence>
<feature type="domain" description="Helicase ATP-binding" evidence="6">
    <location>
        <begin position="107"/>
        <end position="399"/>
    </location>
</feature>
<dbReference type="PANTHER" id="PTHR47960">
    <property type="entry name" value="DEAD-BOX ATP-DEPENDENT RNA HELICASE 50"/>
    <property type="match status" value="1"/>
</dbReference>
<gene>
    <name evidence="8" type="ORF">K457DRAFT_154316</name>
</gene>
<dbReference type="PROSITE" id="PS51194">
    <property type="entry name" value="HELICASE_CTER"/>
    <property type="match status" value="1"/>
</dbReference>
<name>A0A197K3M6_9FUNG</name>
<evidence type="ECO:0000259" key="6">
    <source>
        <dbReference type="PROSITE" id="PS51192"/>
    </source>
</evidence>
<dbReference type="Pfam" id="PF00271">
    <property type="entry name" value="Helicase_C"/>
    <property type="match status" value="1"/>
</dbReference>
<dbReference type="EMBL" id="KV442030">
    <property type="protein sequence ID" value="OAQ31296.1"/>
    <property type="molecule type" value="Genomic_DNA"/>
</dbReference>
<keyword evidence="4" id="KW-0067">ATP-binding</keyword>
<dbReference type="OrthoDB" id="10256233at2759"/>
<dbReference type="GO" id="GO:0004386">
    <property type="term" value="F:helicase activity"/>
    <property type="evidence" value="ECO:0007669"/>
    <property type="project" value="UniProtKB-KW"/>
</dbReference>
<dbReference type="PROSITE" id="PS51192">
    <property type="entry name" value="HELICASE_ATP_BIND_1"/>
    <property type="match status" value="1"/>
</dbReference>
<organism evidence="8 9">
    <name type="scientific">Linnemannia elongata AG-77</name>
    <dbReference type="NCBI Taxonomy" id="1314771"/>
    <lineage>
        <taxon>Eukaryota</taxon>
        <taxon>Fungi</taxon>
        <taxon>Fungi incertae sedis</taxon>
        <taxon>Mucoromycota</taxon>
        <taxon>Mortierellomycotina</taxon>
        <taxon>Mortierellomycetes</taxon>
        <taxon>Mortierellales</taxon>
        <taxon>Mortierellaceae</taxon>
        <taxon>Linnemannia</taxon>
    </lineage>
</organism>
<dbReference type="Proteomes" id="UP000078512">
    <property type="component" value="Unassembled WGS sequence"/>
</dbReference>
<keyword evidence="1" id="KW-0547">Nucleotide-binding</keyword>
<sequence length="669" mass="73551">MLRRTARTVHTPAAQWTRTLCTATTRRSCLPLLHCNTVTTSIPTTTTFLTTGSSRLVAARGLLLSHTTRRYLQQNAFEALGIYKPLAENLALTKQITRPTKLQRSFIPPILLNKDVLIRDTTGSGKTFGVLLSVLNKPRRKLVVGKGVNVGGGNGITSVIVVPNQELAFQLVDWTRELFPSLWEEEGEAFLDGMIQAVVTPPPSPIDPSLTGKTAGAGSGRYTSTGKKARHRPRATSSTNTKADQDQIQKLAQNPPHVLVATPHRLWDLLQRGVLDLSQIETLVLDEVDHLIRLPNRYASLKQVLNRDLHPKPAELAVSEILRSAQAAGRYPPAIAPAAATGQEPELSAQDQDTTTSGGGKVARTGKGADRIQIVAASATMNRPMRHWLETVRGWVQDPTWVDTTKSVVLPEGIEHHCVIVGPDSVRNMRFDTSESEKVDGERGEKEEVEVDMAETDRAWNQSKDKSNTLTSKEKEAAWKERNLTAPGVISSDLDTGAVEKFRDDDDRMLEGVAMACQLDEVKSACVFFCTSFSLKDLATRFEFEFGLPVKTIQNAFPLHQHLLPSSTSTSASALTTTAPATMKKRSTGIYIAHEENARGLDLPGLSHVFIVGLPSSPSSYLHMAGRTGRMGERGEVVTILRDDEFLEDRARSLFRMLNVKVEPYQHVE</sequence>
<dbReference type="InterPro" id="IPR011545">
    <property type="entry name" value="DEAD/DEAH_box_helicase_dom"/>
</dbReference>
<dbReference type="SMART" id="SM00487">
    <property type="entry name" value="DEXDc"/>
    <property type="match status" value="1"/>
</dbReference>
<dbReference type="STRING" id="1314771.A0A197K3M6"/>
<proteinExistence type="predicted"/>
<feature type="domain" description="Helicase C-terminal" evidence="7">
    <location>
        <begin position="518"/>
        <end position="669"/>
    </location>
</feature>
<accession>A0A197K3M6</accession>
<evidence type="ECO:0000256" key="4">
    <source>
        <dbReference type="ARBA" id="ARBA00022840"/>
    </source>
</evidence>
<dbReference type="SUPFAM" id="SSF52540">
    <property type="entry name" value="P-loop containing nucleoside triphosphate hydrolases"/>
    <property type="match status" value="2"/>
</dbReference>
<keyword evidence="9" id="KW-1185">Reference proteome</keyword>
<reference evidence="8 9" key="1">
    <citation type="submission" date="2016-05" db="EMBL/GenBank/DDBJ databases">
        <title>Genome sequencing reveals origins of a unique bacterial endosymbiosis in the earliest lineages of terrestrial Fungi.</title>
        <authorList>
            <consortium name="DOE Joint Genome Institute"/>
            <person name="Uehling J."/>
            <person name="Gryganskyi A."/>
            <person name="Hameed K."/>
            <person name="Tschaplinski T."/>
            <person name="Misztal P."/>
            <person name="Wu S."/>
            <person name="Desiro A."/>
            <person name="Vande Pol N."/>
            <person name="Du Z.-Y."/>
            <person name="Zienkiewicz A."/>
            <person name="Zienkiewicz K."/>
            <person name="Morin E."/>
            <person name="Tisserant E."/>
            <person name="Splivallo R."/>
            <person name="Hainaut M."/>
            <person name="Henrissat B."/>
            <person name="Ohm R."/>
            <person name="Kuo A."/>
            <person name="Yan J."/>
            <person name="Lipzen A."/>
            <person name="Nolan M."/>
            <person name="Labutti K."/>
            <person name="Barry K."/>
            <person name="Goldstein A."/>
            <person name="Labbe J."/>
            <person name="Schadt C."/>
            <person name="Tuskan G."/>
            <person name="Grigoriev I."/>
            <person name="Martin F."/>
            <person name="Vilgalys R."/>
            <person name="Bonito G."/>
        </authorList>
    </citation>
    <scope>NUCLEOTIDE SEQUENCE [LARGE SCALE GENOMIC DNA]</scope>
    <source>
        <strain evidence="8 9">AG-77</strain>
    </source>
</reference>
<feature type="region of interest" description="Disordered" evidence="5">
    <location>
        <begin position="201"/>
        <end position="245"/>
    </location>
</feature>
<feature type="region of interest" description="Disordered" evidence="5">
    <location>
        <begin position="339"/>
        <end position="366"/>
    </location>
</feature>
<dbReference type="AlphaFoldDB" id="A0A197K3M6"/>
<dbReference type="GO" id="GO:0003676">
    <property type="term" value="F:nucleic acid binding"/>
    <property type="evidence" value="ECO:0007669"/>
    <property type="project" value="InterPro"/>
</dbReference>
<dbReference type="InterPro" id="IPR001650">
    <property type="entry name" value="Helicase_C-like"/>
</dbReference>
<dbReference type="InterPro" id="IPR014001">
    <property type="entry name" value="Helicase_ATP-bd"/>
</dbReference>
<evidence type="ECO:0000256" key="2">
    <source>
        <dbReference type="ARBA" id="ARBA00022801"/>
    </source>
</evidence>
<keyword evidence="3" id="KW-0347">Helicase</keyword>
<feature type="compositionally biased region" description="Polar residues" evidence="5">
    <location>
        <begin position="235"/>
        <end position="245"/>
    </location>
</feature>
<evidence type="ECO:0000259" key="7">
    <source>
        <dbReference type="PROSITE" id="PS51194"/>
    </source>
</evidence>
<dbReference type="Pfam" id="PF00270">
    <property type="entry name" value="DEAD"/>
    <property type="match status" value="2"/>
</dbReference>
<evidence type="ECO:0000256" key="5">
    <source>
        <dbReference type="SAM" id="MobiDB-lite"/>
    </source>
</evidence>
<evidence type="ECO:0000256" key="3">
    <source>
        <dbReference type="ARBA" id="ARBA00022806"/>
    </source>
</evidence>
<keyword evidence="2 8" id="KW-0378">Hydrolase</keyword>
<dbReference type="Gene3D" id="3.40.50.300">
    <property type="entry name" value="P-loop containing nucleotide triphosphate hydrolases"/>
    <property type="match status" value="2"/>
</dbReference>